<name>A0A7S1BHJ1_9STRA</name>
<evidence type="ECO:0000256" key="2">
    <source>
        <dbReference type="SAM" id="Phobius"/>
    </source>
</evidence>
<evidence type="ECO:0000256" key="1">
    <source>
        <dbReference type="SAM" id="MobiDB-lite"/>
    </source>
</evidence>
<sequence>MNRKPMFHHRFNNQGESYKRRTEGLLMLVFFLFLQDKCALSSAEQVPFSTYKSRRILKHSSDTDSFGKYFVLNHNSSKVLTNNLPNNSRRSDETPIPPQISSNNVDSSNVLTNNLPNISRQSDETPMPTQISSDNVDLLLTLYLFGISAPLPSESAAQFHKILDTELIKMIKSKSEVTFFHFEFSTIMISQRLGQNSQRHLDGRFSDFRNIPLKKKYIRRRCATENKILIIDFKKILTYDTFNSDNRILIGDLEPIAKQLFNDGDRKNEMIRQLKKSPFDDFQDLTQIVDKDRHGLMRLTTSKLHMVTPTNMFTEASFVLIMFFSCLGMILTFLVYKLSKSK</sequence>
<feature type="transmembrane region" description="Helical" evidence="2">
    <location>
        <begin position="316"/>
        <end position="336"/>
    </location>
</feature>
<dbReference type="EMBL" id="HBFR01017687">
    <property type="protein sequence ID" value="CAD8885677.1"/>
    <property type="molecule type" value="Transcribed_RNA"/>
</dbReference>
<keyword evidence="2" id="KW-1133">Transmembrane helix</keyword>
<dbReference type="AlphaFoldDB" id="A0A7S1BHJ1"/>
<gene>
    <name evidence="3" type="ORF">CHYS00102_LOCUS12874</name>
</gene>
<keyword evidence="2" id="KW-0472">Membrane</keyword>
<protein>
    <submittedName>
        <fullName evidence="3">Uncharacterized protein</fullName>
    </submittedName>
</protein>
<reference evidence="3" key="1">
    <citation type="submission" date="2021-01" db="EMBL/GenBank/DDBJ databases">
        <authorList>
            <person name="Corre E."/>
            <person name="Pelletier E."/>
            <person name="Niang G."/>
            <person name="Scheremetjew M."/>
            <person name="Finn R."/>
            <person name="Kale V."/>
            <person name="Holt S."/>
            <person name="Cochrane G."/>
            <person name="Meng A."/>
            <person name="Brown T."/>
            <person name="Cohen L."/>
        </authorList>
    </citation>
    <scope>NUCLEOTIDE SEQUENCE</scope>
    <source>
        <strain evidence="3">308</strain>
    </source>
</reference>
<keyword evidence="2" id="KW-0812">Transmembrane</keyword>
<proteinExistence type="predicted"/>
<feature type="region of interest" description="Disordered" evidence="1">
    <location>
        <begin position="81"/>
        <end position="107"/>
    </location>
</feature>
<organism evidence="3">
    <name type="scientific">Corethron hystrix</name>
    <dbReference type="NCBI Taxonomy" id="216773"/>
    <lineage>
        <taxon>Eukaryota</taxon>
        <taxon>Sar</taxon>
        <taxon>Stramenopiles</taxon>
        <taxon>Ochrophyta</taxon>
        <taxon>Bacillariophyta</taxon>
        <taxon>Coscinodiscophyceae</taxon>
        <taxon>Corethrophycidae</taxon>
        <taxon>Corethrales</taxon>
        <taxon>Corethraceae</taxon>
        <taxon>Corethron</taxon>
    </lineage>
</organism>
<evidence type="ECO:0000313" key="3">
    <source>
        <dbReference type="EMBL" id="CAD8885677.1"/>
    </source>
</evidence>
<accession>A0A7S1BHJ1</accession>